<dbReference type="InterPro" id="IPR002053">
    <property type="entry name" value="Glyco_hydro_25"/>
</dbReference>
<dbReference type="EMBL" id="WNVC01000931">
    <property type="protein sequence ID" value="MDZ5001023.1"/>
    <property type="molecule type" value="Genomic_DNA"/>
</dbReference>
<feature type="non-terminal residue" evidence="2">
    <location>
        <position position="146"/>
    </location>
</feature>
<dbReference type="GO" id="GO:0016052">
    <property type="term" value="P:carbohydrate catabolic process"/>
    <property type="evidence" value="ECO:0007669"/>
    <property type="project" value="TreeGrafter"/>
</dbReference>
<gene>
    <name evidence="2" type="ORF">GNF79_18550</name>
</gene>
<dbReference type="PROSITE" id="PS51904">
    <property type="entry name" value="GLYCOSYL_HYDROL_F25_2"/>
    <property type="match status" value="1"/>
</dbReference>
<dbReference type="PANTHER" id="PTHR34135:SF2">
    <property type="entry name" value="LYSOZYME"/>
    <property type="match status" value="1"/>
</dbReference>
<dbReference type="SUPFAM" id="SSF51445">
    <property type="entry name" value="(Trans)glycosidases"/>
    <property type="match status" value="1"/>
</dbReference>
<comment type="similarity">
    <text evidence="1">Belongs to the glycosyl hydrolase 25 family.</text>
</comment>
<dbReference type="GO" id="GO:0009253">
    <property type="term" value="P:peptidoglycan catabolic process"/>
    <property type="evidence" value="ECO:0007669"/>
    <property type="project" value="InterPro"/>
</dbReference>
<dbReference type="InterPro" id="IPR017853">
    <property type="entry name" value="GH"/>
</dbReference>
<dbReference type="Proteomes" id="UP001291306">
    <property type="component" value="Unassembled WGS sequence"/>
</dbReference>
<dbReference type="Gene3D" id="3.20.20.80">
    <property type="entry name" value="Glycosidases"/>
    <property type="match status" value="1"/>
</dbReference>
<dbReference type="GO" id="GO:0016998">
    <property type="term" value="P:cell wall macromolecule catabolic process"/>
    <property type="evidence" value="ECO:0007669"/>
    <property type="project" value="InterPro"/>
</dbReference>
<dbReference type="CDD" id="cd00599">
    <property type="entry name" value="GH25_muramidase"/>
    <property type="match status" value="1"/>
</dbReference>
<organism evidence="2 3">
    <name type="scientific">Clostridium perfringens</name>
    <dbReference type="NCBI Taxonomy" id="1502"/>
    <lineage>
        <taxon>Bacteria</taxon>
        <taxon>Bacillati</taxon>
        <taxon>Bacillota</taxon>
        <taxon>Clostridia</taxon>
        <taxon>Eubacteriales</taxon>
        <taxon>Clostridiaceae</taxon>
        <taxon>Clostridium</taxon>
    </lineage>
</organism>
<evidence type="ECO:0000313" key="3">
    <source>
        <dbReference type="Proteomes" id="UP001291306"/>
    </source>
</evidence>
<accession>A0AAW9I9P4</accession>
<dbReference type="PANTHER" id="PTHR34135">
    <property type="entry name" value="LYSOZYME"/>
    <property type="match status" value="1"/>
</dbReference>
<comment type="caution">
    <text evidence="2">The sequence shown here is derived from an EMBL/GenBank/DDBJ whole genome shotgun (WGS) entry which is preliminary data.</text>
</comment>
<proteinExistence type="inferred from homology"/>
<name>A0AAW9I9P4_CLOPF</name>
<evidence type="ECO:0000313" key="2">
    <source>
        <dbReference type="EMBL" id="MDZ5001023.1"/>
    </source>
</evidence>
<dbReference type="GO" id="GO:0003796">
    <property type="term" value="F:lysozyme activity"/>
    <property type="evidence" value="ECO:0007669"/>
    <property type="project" value="InterPro"/>
</dbReference>
<sequence length="146" mass="16741">MQNKNPNSRFGIDINEYTQSVDFQTLAKTIDFLYVRASGSGGGSFRVDKKFLEFAKAARNYGIPVGAYHYALPSYDLTTADSQCDDFINILQEGFGQKNYGDLFPVLDVEAPIDNKISTKALIDWIERFRKRFEKKTRRRLMLYTG</sequence>
<dbReference type="RefSeq" id="WP_322459194.1">
    <property type="nucleotide sequence ID" value="NZ_WNVC01000931.1"/>
</dbReference>
<dbReference type="Pfam" id="PF01183">
    <property type="entry name" value="Glyco_hydro_25"/>
    <property type="match status" value="1"/>
</dbReference>
<protein>
    <submittedName>
        <fullName evidence="2">Muramidase</fullName>
    </submittedName>
</protein>
<evidence type="ECO:0000256" key="1">
    <source>
        <dbReference type="ARBA" id="ARBA00010646"/>
    </source>
</evidence>
<dbReference type="AlphaFoldDB" id="A0AAW9I9P4"/>
<reference evidence="2" key="1">
    <citation type="submission" date="2019-11" db="EMBL/GenBank/DDBJ databases">
        <title>Characterization of Clostridium perfringens isolates from swine manure treated agricultural soils.</title>
        <authorList>
            <person name="Wushke S.T."/>
        </authorList>
    </citation>
    <scope>NUCLEOTIDE SEQUENCE</scope>
    <source>
        <strain evidence="2">X26</strain>
    </source>
</reference>